<dbReference type="OrthoDB" id="5068955at2759"/>
<protein>
    <submittedName>
        <fullName evidence="2">Uncharacterized protein</fullName>
    </submittedName>
</protein>
<evidence type="ECO:0000313" key="3">
    <source>
        <dbReference type="Proteomes" id="UP000800200"/>
    </source>
</evidence>
<dbReference type="Proteomes" id="UP000800200">
    <property type="component" value="Unassembled WGS sequence"/>
</dbReference>
<feature type="region of interest" description="Disordered" evidence="1">
    <location>
        <begin position="110"/>
        <end position="131"/>
    </location>
</feature>
<sequence>YNKIPAHVLEQWCPMATVIGSVLSRNNNSLDPSELRHFTVETSVYDTSKAAPVQFSVVCFLENTNRWKKVKTPLSGTFLSLTAKVAGRTAGTNHLALRVLDLAYLPRPASAAATPTPTTTPPSKQSSCWQGRAAPYTPLKRLRVLEPANDAADPSEIDTTPPEPKRGGSDLNTEYNTNSPSARPSPLTIANTKDSLLTSVLSLTSDSATRPHRNHYLLKKYTDLD</sequence>
<reference evidence="2" key="1">
    <citation type="journal article" date="2020" name="Stud. Mycol.">
        <title>101 Dothideomycetes genomes: a test case for predicting lifestyles and emergence of pathogens.</title>
        <authorList>
            <person name="Haridas S."/>
            <person name="Albert R."/>
            <person name="Binder M."/>
            <person name="Bloem J."/>
            <person name="Labutti K."/>
            <person name="Salamov A."/>
            <person name="Andreopoulos B."/>
            <person name="Baker S."/>
            <person name="Barry K."/>
            <person name="Bills G."/>
            <person name="Bluhm B."/>
            <person name="Cannon C."/>
            <person name="Castanera R."/>
            <person name="Culley D."/>
            <person name="Daum C."/>
            <person name="Ezra D."/>
            <person name="Gonzalez J."/>
            <person name="Henrissat B."/>
            <person name="Kuo A."/>
            <person name="Liang C."/>
            <person name="Lipzen A."/>
            <person name="Lutzoni F."/>
            <person name="Magnuson J."/>
            <person name="Mondo S."/>
            <person name="Nolan M."/>
            <person name="Ohm R."/>
            <person name="Pangilinan J."/>
            <person name="Park H.-J."/>
            <person name="Ramirez L."/>
            <person name="Alfaro M."/>
            <person name="Sun H."/>
            <person name="Tritt A."/>
            <person name="Yoshinaga Y."/>
            <person name="Zwiers L.-H."/>
            <person name="Turgeon B."/>
            <person name="Goodwin S."/>
            <person name="Spatafora J."/>
            <person name="Crous P."/>
            <person name="Grigoriev I."/>
        </authorList>
    </citation>
    <scope>NUCLEOTIDE SEQUENCE</scope>
    <source>
        <strain evidence="2">CBS 207.26</strain>
    </source>
</reference>
<organism evidence="2 3">
    <name type="scientific">Zopfia rhizophila CBS 207.26</name>
    <dbReference type="NCBI Taxonomy" id="1314779"/>
    <lineage>
        <taxon>Eukaryota</taxon>
        <taxon>Fungi</taxon>
        <taxon>Dikarya</taxon>
        <taxon>Ascomycota</taxon>
        <taxon>Pezizomycotina</taxon>
        <taxon>Dothideomycetes</taxon>
        <taxon>Dothideomycetes incertae sedis</taxon>
        <taxon>Zopfiaceae</taxon>
        <taxon>Zopfia</taxon>
    </lineage>
</organism>
<dbReference type="AlphaFoldDB" id="A0A6A6DT80"/>
<accession>A0A6A6DT80</accession>
<keyword evidence="3" id="KW-1185">Reference proteome</keyword>
<name>A0A6A6DT80_9PEZI</name>
<feature type="non-terminal residue" evidence="2">
    <location>
        <position position="1"/>
    </location>
</feature>
<evidence type="ECO:0000256" key="1">
    <source>
        <dbReference type="SAM" id="MobiDB-lite"/>
    </source>
</evidence>
<feature type="region of interest" description="Disordered" evidence="1">
    <location>
        <begin position="146"/>
        <end position="189"/>
    </location>
</feature>
<feature type="compositionally biased region" description="Low complexity" evidence="1">
    <location>
        <begin position="110"/>
        <end position="123"/>
    </location>
</feature>
<proteinExistence type="predicted"/>
<evidence type="ECO:0000313" key="2">
    <source>
        <dbReference type="EMBL" id="KAF2181419.1"/>
    </source>
</evidence>
<dbReference type="EMBL" id="ML994653">
    <property type="protein sequence ID" value="KAF2181419.1"/>
    <property type="molecule type" value="Genomic_DNA"/>
</dbReference>
<feature type="compositionally biased region" description="Polar residues" evidence="1">
    <location>
        <begin position="170"/>
        <end position="189"/>
    </location>
</feature>
<gene>
    <name evidence="2" type="ORF">K469DRAFT_589432</name>
</gene>